<evidence type="ECO:0000313" key="4">
    <source>
        <dbReference type="Proteomes" id="UP000249396"/>
    </source>
</evidence>
<proteinExistence type="predicted"/>
<dbReference type="EMBL" id="QJPH01000151">
    <property type="protein sequence ID" value="PZN84526.1"/>
    <property type="molecule type" value="Genomic_DNA"/>
</dbReference>
<sequence>MDCPIKSRTSPPQITSPSWCLVLLRGTPSTSLAFGMFFIGYHLRRKFGIHPELGPSLAQLQKLPVEKLEGLTEAIFDWVEISDFTDWLRQQLANQ</sequence>
<comment type="caution">
    <text evidence="3">The sequence shown here is derived from an EMBL/GenBank/DDBJ whole genome shotgun (WGS) entry which is preliminary data.</text>
</comment>
<evidence type="ECO:0000259" key="2">
    <source>
        <dbReference type="Pfam" id="PF14261"/>
    </source>
</evidence>
<dbReference type="Proteomes" id="UP000249396">
    <property type="component" value="Unassembled WGS sequence"/>
</dbReference>
<dbReference type="Pfam" id="PF14261">
    <property type="entry name" value="DUF4351"/>
    <property type="match status" value="1"/>
</dbReference>
<protein>
    <recommendedName>
        <fullName evidence="2">DUF4351 domain-containing protein</fullName>
    </recommendedName>
</protein>
<evidence type="ECO:0000256" key="1">
    <source>
        <dbReference type="SAM" id="Phobius"/>
    </source>
</evidence>
<keyword evidence="1" id="KW-0812">Transmembrane</keyword>
<dbReference type="AlphaFoldDB" id="A0A2W4RQ99"/>
<accession>A0A2W4RQ99</accession>
<organism evidence="3 4">
    <name type="scientific">Candidatus Methylumidiphilus alinenensis</name>
    <dbReference type="NCBI Taxonomy" id="2202197"/>
    <lineage>
        <taxon>Bacteria</taxon>
        <taxon>Pseudomonadati</taxon>
        <taxon>Pseudomonadota</taxon>
        <taxon>Gammaproteobacteria</taxon>
        <taxon>Methylococcales</taxon>
        <taxon>Candidatus Methylumidiphilus</taxon>
    </lineage>
</organism>
<dbReference type="InterPro" id="IPR025587">
    <property type="entry name" value="DUF4351"/>
</dbReference>
<gene>
    <name evidence="3" type="ORF">DM484_02670</name>
</gene>
<keyword evidence="1" id="KW-0472">Membrane</keyword>
<reference evidence="3 4" key="1">
    <citation type="journal article" date="2018" name="Aquat. Microb. Ecol.">
        <title>Gammaproteobacterial methanotrophs dominate.</title>
        <authorList>
            <person name="Rissanen A.J."/>
            <person name="Saarenheimo J."/>
            <person name="Tiirola M."/>
            <person name="Peura S."/>
            <person name="Aalto S.L."/>
            <person name="Karvinen A."/>
            <person name="Nykanen H."/>
        </authorList>
    </citation>
    <scope>NUCLEOTIDE SEQUENCE [LARGE SCALE GENOMIC DNA]</scope>
    <source>
        <strain evidence="3">AMbin10</strain>
    </source>
</reference>
<keyword evidence="1" id="KW-1133">Transmembrane helix</keyword>
<evidence type="ECO:0000313" key="3">
    <source>
        <dbReference type="EMBL" id="PZN84526.1"/>
    </source>
</evidence>
<feature type="domain" description="DUF4351" evidence="2">
    <location>
        <begin position="43"/>
        <end position="88"/>
    </location>
</feature>
<name>A0A2W4RQ99_9GAMM</name>
<feature type="transmembrane region" description="Helical" evidence="1">
    <location>
        <begin position="22"/>
        <end position="43"/>
    </location>
</feature>